<dbReference type="PANTHER" id="PTHR13322:SF2">
    <property type="entry name" value="INTEGRATOR COMPLEX SUBUNIT 7"/>
    <property type="match status" value="1"/>
</dbReference>
<feature type="non-terminal residue" evidence="2">
    <location>
        <position position="105"/>
    </location>
</feature>
<dbReference type="STRING" id="667725.A0A0L0FAB0"/>
<organism evidence="2 3">
    <name type="scientific">Sphaeroforma arctica JP610</name>
    <dbReference type="NCBI Taxonomy" id="667725"/>
    <lineage>
        <taxon>Eukaryota</taxon>
        <taxon>Ichthyosporea</taxon>
        <taxon>Ichthyophonida</taxon>
        <taxon>Sphaeroforma</taxon>
    </lineage>
</organism>
<dbReference type="RefSeq" id="XP_014147534.1">
    <property type="nucleotide sequence ID" value="XM_014292059.1"/>
</dbReference>
<feature type="non-terminal residue" evidence="2">
    <location>
        <position position="1"/>
    </location>
</feature>
<sequence length="105" mass="11287">TNLMKHQIVQVYLNSQPHLSCISGAVDALLDKVSPVLYSTDPISRALLLRLYGAIAVIASDSKQIHRSILPGLDSSDKLEVQAAVFAANRIASRSKTFAVSLLGK</sequence>
<dbReference type="GeneID" id="25914313"/>
<dbReference type="PANTHER" id="PTHR13322">
    <property type="entry name" value="C1ORF73 PROTEIN"/>
    <property type="match status" value="1"/>
</dbReference>
<proteinExistence type="predicted"/>
<name>A0A0L0FAB0_9EUKA</name>
<dbReference type="AlphaFoldDB" id="A0A0L0FAB0"/>
<dbReference type="InterPro" id="IPR033060">
    <property type="entry name" value="INTS7"/>
</dbReference>
<dbReference type="Pfam" id="PF24436">
    <property type="entry name" value="INTS7_N"/>
    <property type="match status" value="1"/>
</dbReference>
<gene>
    <name evidence="2" type="ORF">SARC_13809</name>
</gene>
<evidence type="ECO:0000313" key="2">
    <source>
        <dbReference type="EMBL" id="KNC73632.1"/>
    </source>
</evidence>
<accession>A0A0L0FAB0</accession>
<dbReference type="GO" id="GO:0034472">
    <property type="term" value="P:snRNA 3'-end processing"/>
    <property type="evidence" value="ECO:0007669"/>
    <property type="project" value="TreeGrafter"/>
</dbReference>
<reference evidence="2 3" key="1">
    <citation type="submission" date="2011-02" db="EMBL/GenBank/DDBJ databases">
        <title>The Genome Sequence of Sphaeroforma arctica JP610.</title>
        <authorList>
            <consortium name="The Broad Institute Genome Sequencing Platform"/>
            <person name="Russ C."/>
            <person name="Cuomo C."/>
            <person name="Young S.K."/>
            <person name="Zeng Q."/>
            <person name="Gargeya S."/>
            <person name="Alvarado L."/>
            <person name="Berlin A."/>
            <person name="Chapman S.B."/>
            <person name="Chen Z."/>
            <person name="Freedman E."/>
            <person name="Gellesch M."/>
            <person name="Goldberg J."/>
            <person name="Griggs A."/>
            <person name="Gujja S."/>
            <person name="Heilman E."/>
            <person name="Heiman D."/>
            <person name="Howarth C."/>
            <person name="Mehta T."/>
            <person name="Neiman D."/>
            <person name="Pearson M."/>
            <person name="Roberts A."/>
            <person name="Saif S."/>
            <person name="Shea T."/>
            <person name="Shenoy N."/>
            <person name="Sisk P."/>
            <person name="Stolte C."/>
            <person name="Sykes S."/>
            <person name="White J."/>
            <person name="Yandava C."/>
            <person name="Burger G."/>
            <person name="Gray M.W."/>
            <person name="Holland P.W.H."/>
            <person name="King N."/>
            <person name="Lang F.B.F."/>
            <person name="Roger A.J."/>
            <person name="Ruiz-Trillo I."/>
            <person name="Haas B."/>
            <person name="Nusbaum C."/>
            <person name="Birren B."/>
        </authorList>
    </citation>
    <scope>NUCLEOTIDE SEQUENCE [LARGE SCALE GENOMIC DNA]</scope>
    <source>
        <strain evidence="2 3">JP610</strain>
    </source>
</reference>
<dbReference type="eggNOG" id="KOG1988">
    <property type="taxonomic scope" value="Eukaryota"/>
</dbReference>
<feature type="domain" description="Integrator complex subunit 7 N-terminal" evidence="1">
    <location>
        <begin position="1"/>
        <end position="104"/>
    </location>
</feature>
<dbReference type="OrthoDB" id="275783at2759"/>
<dbReference type="EMBL" id="KQ245364">
    <property type="protein sequence ID" value="KNC73632.1"/>
    <property type="molecule type" value="Genomic_DNA"/>
</dbReference>
<dbReference type="GO" id="GO:0032039">
    <property type="term" value="C:integrator complex"/>
    <property type="evidence" value="ECO:0007669"/>
    <property type="project" value="InterPro"/>
</dbReference>
<dbReference type="Proteomes" id="UP000054560">
    <property type="component" value="Unassembled WGS sequence"/>
</dbReference>
<protein>
    <recommendedName>
        <fullName evidence="1">Integrator complex subunit 7 N-terminal domain-containing protein</fullName>
    </recommendedName>
</protein>
<evidence type="ECO:0000313" key="3">
    <source>
        <dbReference type="Proteomes" id="UP000054560"/>
    </source>
</evidence>
<keyword evidence="3" id="KW-1185">Reference proteome</keyword>
<dbReference type="InterPro" id="IPR056516">
    <property type="entry name" value="INTS7_N"/>
</dbReference>
<evidence type="ECO:0000259" key="1">
    <source>
        <dbReference type="Pfam" id="PF24436"/>
    </source>
</evidence>